<dbReference type="AlphaFoldDB" id="A0A915LD90"/>
<protein>
    <submittedName>
        <fullName evidence="2">Uncharacterized protein</fullName>
    </submittedName>
</protein>
<evidence type="ECO:0000313" key="1">
    <source>
        <dbReference type="Proteomes" id="UP000887565"/>
    </source>
</evidence>
<dbReference type="WBParaSite" id="nRc.2.0.1.t47796-RA">
    <property type="protein sequence ID" value="nRc.2.0.1.t47796-RA"/>
    <property type="gene ID" value="nRc.2.0.1.g47796"/>
</dbReference>
<accession>A0A915LD90</accession>
<sequence length="90" mass="9378">MRTGGQTLAVIVQQQPVAVAKPPPSVANAFGGTLRAVNDDVSIIEASPFPTATAPWSPKIGVLRKVHPCGGLGIDFPSEDPVLSDDDEEE</sequence>
<evidence type="ECO:0000313" key="2">
    <source>
        <dbReference type="WBParaSite" id="nRc.2.0.1.t47796-RA"/>
    </source>
</evidence>
<organism evidence="1 2">
    <name type="scientific">Romanomermis culicivorax</name>
    <name type="common">Nematode worm</name>
    <dbReference type="NCBI Taxonomy" id="13658"/>
    <lineage>
        <taxon>Eukaryota</taxon>
        <taxon>Metazoa</taxon>
        <taxon>Ecdysozoa</taxon>
        <taxon>Nematoda</taxon>
        <taxon>Enoplea</taxon>
        <taxon>Dorylaimia</taxon>
        <taxon>Mermithida</taxon>
        <taxon>Mermithoidea</taxon>
        <taxon>Mermithidae</taxon>
        <taxon>Romanomermis</taxon>
    </lineage>
</organism>
<reference evidence="2" key="1">
    <citation type="submission" date="2022-11" db="UniProtKB">
        <authorList>
            <consortium name="WormBaseParasite"/>
        </authorList>
    </citation>
    <scope>IDENTIFICATION</scope>
</reference>
<name>A0A915LD90_ROMCU</name>
<proteinExistence type="predicted"/>
<dbReference type="Proteomes" id="UP000887565">
    <property type="component" value="Unplaced"/>
</dbReference>
<keyword evidence="1" id="KW-1185">Reference proteome</keyword>